<feature type="transmembrane region" description="Helical" evidence="7">
    <location>
        <begin position="458"/>
        <end position="479"/>
    </location>
</feature>
<reference evidence="10" key="1">
    <citation type="journal article" date="2013" name="Nat. Genet.">
        <title>The Capsella rubella genome and the genomic consequences of rapid mating system evolution.</title>
        <authorList>
            <person name="Slotte T."/>
            <person name="Hazzouri K.M."/>
            <person name="Agren J.A."/>
            <person name="Koenig D."/>
            <person name="Maumus F."/>
            <person name="Guo Y.L."/>
            <person name="Steige K."/>
            <person name="Platts A.E."/>
            <person name="Escobar J.S."/>
            <person name="Newman L.K."/>
            <person name="Wang W."/>
            <person name="Mandakova T."/>
            <person name="Vello E."/>
            <person name="Smith L.M."/>
            <person name="Henz S.R."/>
            <person name="Steffen J."/>
            <person name="Takuno S."/>
            <person name="Brandvain Y."/>
            <person name="Coop G."/>
            <person name="Andolfatto P."/>
            <person name="Hu T.T."/>
            <person name="Blanchette M."/>
            <person name="Clark R.M."/>
            <person name="Quesneville H."/>
            <person name="Nordborg M."/>
            <person name="Gaut B.S."/>
            <person name="Lysak M.A."/>
            <person name="Jenkins J."/>
            <person name="Grimwood J."/>
            <person name="Chapman J."/>
            <person name="Prochnik S."/>
            <person name="Shu S."/>
            <person name="Rokhsar D."/>
            <person name="Schmutz J."/>
            <person name="Weigel D."/>
            <person name="Wright S.I."/>
        </authorList>
    </citation>
    <scope>NUCLEOTIDE SEQUENCE [LARGE SCALE GENOMIC DNA]</scope>
    <source>
        <strain evidence="10">cv. Monte Gargano</strain>
    </source>
</reference>
<dbReference type="GO" id="GO:0080115">
    <property type="term" value="F:myosin XI tail binding"/>
    <property type="evidence" value="ECO:0007669"/>
    <property type="project" value="UniProtKB-ARBA"/>
</dbReference>
<evidence type="ECO:0000256" key="7">
    <source>
        <dbReference type="SAM" id="Phobius"/>
    </source>
</evidence>
<evidence type="ECO:0000313" key="10">
    <source>
        <dbReference type="Proteomes" id="UP000029121"/>
    </source>
</evidence>
<accession>R0FE00</accession>
<keyword evidence="4 7" id="KW-0472">Membrane</keyword>
<dbReference type="InterPro" id="IPR007656">
    <property type="entry name" value="GTD-bd"/>
</dbReference>
<feature type="domain" description="GTD-binding" evidence="8">
    <location>
        <begin position="68"/>
        <end position="166"/>
    </location>
</feature>
<gene>
    <name evidence="9" type="ORF">CARUB_v10000722mg</name>
</gene>
<protein>
    <recommendedName>
        <fullName evidence="8">GTD-binding domain-containing protein</fullName>
    </recommendedName>
</protein>
<keyword evidence="2 7" id="KW-0812">Transmembrane</keyword>
<reference evidence="9" key="2">
    <citation type="journal article" date="2013" name="Nat. Genet.">
        <title>Genome sequencing of Capsella rubella.</title>
        <authorList>
            <person name="Schmutz J."/>
            <person name="Prochnik S."/>
            <person name="Nordborg M."/>
            <person name="Weigel D."/>
            <person name="Rokhsar D."/>
            <person name="Wright S."/>
        </authorList>
    </citation>
    <scope>NUCLEOTIDE SEQUENCE</scope>
</reference>
<dbReference type="PANTHER" id="PTHR31422:SF0">
    <property type="entry name" value="MYOSIN-BINDING PROTEIN 7"/>
    <property type="match status" value="1"/>
</dbReference>
<dbReference type="GO" id="GO:0016020">
    <property type="term" value="C:membrane"/>
    <property type="evidence" value="ECO:0007669"/>
    <property type="project" value="UniProtKB-SubCell"/>
</dbReference>
<dbReference type="STRING" id="81985.R0FE00"/>
<evidence type="ECO:0000259" key="8">
    <source>
        <dbReference type="PROSITE" id="PS51775"/>
    </source>
</evidence>
<evidence type="ECO:0000256" key="6">
    <source>
        <dbReference type="SAM" id="MobiDB-lite"/>
    </source>
</evidence>
<dbReference type="OrthoDB" id="1060521at2759"/>
<keyword evidence="10" id="KW-1185">Reference proteome</keyword>
<dbReference type="EMBL" id="KB870810">
    <property type="protein sequence ID" value="EOA20411.1"/>
    <property type="molecule type" value="Genomic_DNA"/>
</dbReference>
<proteinExistence type="predicted"/>
<evidence type="ECO:0000256" key="4">
    <source>
        <dbReference type="ARBA" id="ARBA00023136"/>
    </source>
</evidence>
<feature type="region of interest" description="Disordered" evidence="6">
    <location>
        <begin position="280"/>
        <end position="352"/>
    </location>
</feature>
<organism evidence="9 10">
    <name type="scientific">Capsella rubella</name>
    <dbReference type="NCBI Taxonomy" id="81985"/>
    <lineage>
        <taxon>Eukaryota</taxon>
        <taxon>Viridiplantae</taxon>
        <taxon>Streptophyta</taxon>
        <taxon>Embryophyta</taxon>
        <taxon>Tracheophyta</taxon>
        <taxon>Spermatophyta</taxon>
        <taxon>Magnoliopsida</taxon>
        <taxon>eudicotyledons</taxon>
        <taxon>Gunneridae</taxon>
        <taxon>Pentapetalae</taxon>
        <taxon>rosids</taxon>
        <taxon>malvids</taxon>
        <taxon>Brassicales</taxon>
        <taxon>Brassicaceae</taxon>
        <taxon>Camelineae</taxon>
        <taxon>Capsella</taxon>
    </lineage>
</organism>
<dbReference type="AlphaFoldDB" id="R0FE00"/>
<dbReference type="KEGG" id="crb:17881090"/>
<dbReference type="PANTHER" id="PTHR31422">
    <property type="entry name" value="BNAANNG28530D PROTEIN"/>
    <property type="match status" value="1"/>
</dbReference>
<dbReference type="Proteomes" id="UP000029121">
    <property type="component" value="Unassembled WGS sequence"/>
</dbReference>
<dbReference type="PROSITE" id="PS51775">
    <property type="entry name" value="GTD_BINDING"/>
    <property type="match status" value="1"/>
</dbReference>
<name>R0FE00_9BRAS</name>
<evidence type="ECO:0000313" key="9">
    <source>
        <dbReference type="EMBL" id="EOA20412.1"/>
    </source>
</evidence>
<feature type="compositionally biased region" description="Low complexity" evidence="6">
    <location>
        <begin position="293"/>
        <end position="303"/>
    </location>
</feature>
<dbReference type="EMBL" id="KB870810">
    <property type="protein sequence ID" value="EOA20412.1"/>
    <property type="molecule type" value="Genomic_DNA"/>
</dbReference>
<keyword evidence="3 7" id="KW-1133">Transmembrane helix</keyword>
<comment type="subcellular location">
    <subcellularLocation>
        <location evidence="1">Membrane</location>
    </subcellularLocation>
</comment>
<feature type="coiled-coil region" evidence="5">
    <location>
        <begin position="56"/>
        <end position="147"/>
    </location>
</feature>
<keyword evidence="5" id="KW-0175">Coiled coil</keyword>
<sequence>MDLAIVSSPRDGVRCCDCGCSCSLNDASPGSLLRSVKRKYEEFENDKLFHIPELELDLYSNAKVQIENELELLRETVSSQQQSIQDLYEELDEERNAASTAASEAMSMILRLQRDKAELQMELRQFKRFAEEKMEHDQQELLDLEDLIYKREQTIQAMTCEAQAYKHRMMSFGLSETEVDAEKSMLSRNPSMIESDYQYDLPTYDYPPIKCNVNENPGPLEADIDVDDVEKYPLADSPHGLENLKTLEQRISQMEKNPSFTQSNGDVSGGRNYSEKLMIGQSPRHQRHCRRVSTGSSSSLLGTNREHRPDFPTESPRSNSGSFRKVEDTSYAEGNSYAKAKGDSSEIGDNDMNDRVYTIDSVHHGVSHSCAAEQKLKNDTVDGYAMSPREKSNQPDLGDPDIAKLYMRLQALEADRESMRQAIMSMRTEKAQMVLLKEIAQHLSKDVVPERRLPLQKASIVGAFNFISLFKWITSFVFWRKKPRRSKYMNTMQGNNMGLQMLLEKTPRVRQWRCLSSTQV</sequence>
<dbReference type="Pfam" id="PF04576">
    <property type="entry name" value="Zein-binding"/>
    <property type="match status" value="1"/>
</dbReference>
<evidence type="ECO:0000256" key="2">
    <source>
        <dbReference type="ARBA" id="ARBA00022692"/>
    </source>
</evidence>
<evidence type="ECO:0000256" key="1">
    <source>
        <dbReference type="ARBA" id="ARBA00004370"/>
    </source>
</evidence>
<evidence type="ECO:0000256" key="3">
    <source>
        <dbReference type="ARBA" id="ARBA00022989"/>
    </source>
</evidence>
<feature type="coiled-coil region" evidence="5">
    <location>
        <begin position="402"/>
        <end position="429"/>
    </location>
</feature>
<evidence type="ECO:0000256" key="5">
    <source>
        <dbReference type="SAM" id="Coils"/>
    </source>
</evidence>
<dbReference type="eggNOG" id="ENOG502R5YD">
    <property type="taxonomic scope" value="Eukaryota"/>
</dbReference>